<reference evidence="7 8" key="1">
    <citation type="submission" date="2019-12" db="EMBL/GenBank/DDBJ databases">
        <authorList>
            <person name="Yang R."/>
        </authorList>
    </citation>
    <scope>NUCLEOTIDE SEQUENCE [LARGE SCALE GENOMIC DNA]</scope>
    <source>
        <strain evidence="7 8">DONG20-135</strain>
    </source>
</reference>
<dbReference type="Proteomes" id="UP000434036">
    <property type="component" value="Unassembled WGS sequence"/>
</dbReference>
<sequence>MNELIHFSLKRRFGNGAQILLNIILIVLIGCAVFADRIIDFINPDMLEPPTVYLADLDENVKEFLLSQNSTLFHFEEWKHQKAKGTSSYILEQQNTYTLKSQYKVEPAMKEALTAMIAQARQTAILNETQGQNEMLNAYITPITMKNQITDKQTNHNEQQSNMTFMVITGIYFMMISFATTVANEVVYEKATKTLELILTSVSARTHFISKIIVGWLVVLFQCLSICVYTGFWLLVRNFYDQGTGLLKVIDQLHLASISQRTFGSFLSSLSVHGDLLVKLMFVFLFLFAGILLIQLLMVIVSSFISNIEEAGNIQAPFYIIMLIVYYLAISLNTPYHLNEGIGYYFSFIPFLSMLFMPCRILQGSVSFYELGLSFFFACSAFFMLAKSGSHIYQKGVLDYSSKGLLHILRQLKNT</sequence>
<evidence type="ECO:0000256" key="2">
    <source>
        <dbReference type="ARBA" id="ARBA00022692"/>
    </source>
</evidence>
<feature type="transmembrane region" description="Helical" evidence="5">
    <location>
        <begin position="208"/>
        <end position="236"/>
    </location>
</feature>
<protein>
    <submittedName>
        <fullName evidence="7">ABC transporter permease</fullName>
    </submittedName>
</protein>
<dbReference type="RefSeq" id="WP_160624153.1">
    <property type="nucleotide sequence ID" value="NZ_WUUQ01000001.1"/>
</dbReference>
<evidence type="ECO:0000313" key="7">
    <source>
        <dbReference type="EMBL" id="MXQ72669.1"/>
    </source>
</evidence>
<feature type="transmembrane region" description="Helical" evidence="5">
    <location>
        <begin position="280"/>
        <end position="305"/>
    </location>
</feature>
<gene>
    <name evidence="7" type="ORF">GSF08_01755</name>
</gene>
<dbReference type="AlphaFoldDB" id="A0A6N8U7Z6"/>
<dbReference type="GO" id="GO:0016020">
    <property type="term" value="C:membrane"/>
    <property type="evidence" value="ECO:0007669"/>
    <property type="project" value="UniProtKB-SubCell"/>
</dbReference>
<feature type="transmembrane region" description="Helical" evidence="5">
    <location>
        <begin position="165"/>
        <end position="187"/>
    </location>
</feature>
<dbReference type="Pfam" id="PF12698">
    <property type="entry name" value="ABC2_membrane_3"/>
    <property type="match status" value="1"/>
</dbReference>
<keyword evidence="3 5" id="KW-1133">Transmembrane helix</keyword>
<dbReference type="GO" id="GO:0140359">
    <property type="term" value="F:ABC-type transporter activity"/>
    <property type="evidence" value="ECO:0007669"/>
    <property type="project" value="InterPro"/>
</dbReference>
<dbReference type="EMBL" id="WUUQ01000001">
    <property type="protein sequence ID" value="MXQ72669.1"/>
    <property type="molecule type" value="Genomic_DNA"/>
</dbReference>
<evidence type="ECO:0000256" key="5">
    <source>
        <dbReference type="SAM" id="Phobius"/>
    </source>
</evidence>
<feature type="transmembrane region" description="Helical" evidence="5">
    <location>
        <begin position="342"/>
        <end position="361"/>
    </location>
</feature>
<evidence type="ECO:0000259" key="6">
    <source>
        <dbReference type="Pfam" id="PF12698"/>
    </source>
</evidence>
<dbReference type="InterPro" id="IPR013525">
    <property type="entry name" value="ABC2_TM"/>
</dbReference>
<name>A0A6N8U7Z6_9FIRM</name>
<accession>A0A6N8U7Z6</accession>
<keyword evidence="4 5" id="KW-0472">Membrane</keyword>
<feature type="domain" description="ABC-2 type transporter transmembrane" evidence="6">
    <location>
        <begin position="95"/>
        <end position="379"/>
    </location>
</feature>
<organism evidence="7 8">
    <name type="scientific">Copranaerobaculum intestinale</name>
    <dbReference type="NCBI Taxonomy" id="2692629"/>
    <lineage>
        <taxon>Bacteria</taxon>
        <taxon>Bacillati</taxon>
        <taxon>Bacillota</taxon>
        <taxon>Erysipelotrichia</taxon>
        <taxon>Erysipelotrichales</taxon>
        <taxon>Erysipelotrichaceae</taxon>
        <taxon>Copranaerobaculum</taxon>
    </lineage>
</organism>
<keyword evidence="8" id="KW-1185">Reference proteome</keyword>
<proteinExistence type="predicted"/>
<evidence type="ECO:0000256" key="4">
    <source>
        <dbReference type="ARBA" id="ARBA00023136"/>
    </source>
</evidence>
<comment type="caution">
    <text evidence="7">The sequence shown here is derived from an EMBL/GenBank/DDBJ whole genome shotgun (WGS) entry which is preliminary data.</text>
</comment>
<feature type="transmembrane region" description="Helical" evidence="5">
    <location>
        <begin position="368"/>
        <end position="386"/>
    </location>
</feature>
<keyword evidence="2 5" id="KW-0812">Transmembrane</keyword>
<feature type="transmembrane region" description="Helical" evidence="5">
    <location>
        <begin position="20"/>
        <end position="39"/>
    </location>
</feature>
<reference evidence="7 8" key="2">
    <citation type="submission" date="2020-01" db="EMBL/GenBank/DDBJ databases">
        <title>Clostridiaceae sp. nov. isolated from the gut of human by culturomics.</title>
        <authorList>
            <person name="Chang Y."/>
        </authorList>
    </citation>
    <scope>NUCLEOTIDE SEQUENCE [LARGE SCALE GENOMIC DNA]</scope>
    <source>
        <strain evidence="7 8">DONG20-135</strain>
    </source>
</reference>
<evidence type="ECO:0000256" key="3">
    <source>
        <dbReference type="ARBA" id="ARBA00022989"/>
    </source>
</evidence>
<evidence type="ECO:0000313" key="8">
    <source>
        <dbReference type="Proteomes" id="UP000434036"/>
    </source>
</evidence>
<comment type="subcellular location">
    <subcellularLocation>
        <location evidence="1">Membrane</location>
        <topology evidence="1">Multi-pass membrane protein</topology>
    </subcellularLocation>
</comment>
<feature type="transmembrane region" description="Helical" evidence="5">
    <location>
        <begin position="317"/>
        <end position="336"/>
    </location>
</feature>
<evidence type="ECO:0000256" key="1">
    <source>
        <dbReference type="ARBA" id="ARBA00004141"/>
    </source>
</evidence>